<organism evidence="7 8">
    <name type="scientific">Cephalotus follicularis</name>
    <name type="common">Albany pitcher plant</name>
    <dbReference type="NCBI Taxonomy" id="3775"/>
    <lineage>
        <taxon>Eukaryota</taxon>
        <taxon>Viridiplantae</taxon>
        <taxon>Streptophyta</taxon>
        <taxon>Embryophyta</taxon>
        <taxon>Tracheophyta</taxon>
        <taxon>Spermatophyta</taxon>
        <taxon>Magnoliopsida</taxon>
        <taxon>eudicotyledons</taxon>
        <taxon>Gunneridae</taxon>
        <taxon>Pentapetalae</taxon>
        <taxon>rosids</taxon>
        <taxon>fabids</taxon>
        <taxon>Oxalidales</taxon>
        <taxon>Cephalotaceae</taxon>
        <taxon>Cephalotus</taxon>
    </lineage>
</organism>
<dbReference type="Gene3D" id="2.40.330.10">
    <property type="entry name" value="DNA-binding pseudobarrel domain"/>
    <property type="match status" value="2"/>
</dbReference>
<dbReference type="InParanoid" id="A0A1Q3CKL9"/>
<dbReference type="Proteomes" id="UP000187406">
    <property type="component" value="Unassembled WGS sequence"/>
</dbReference>
<dbReference type="SUPFAM" id="SSF101936">
    <property type="entry name" value="DNA-binding pseudobarrel domain"/>
    <property type="match status" value="2"/>
</dbReference>
<comment type="subcellular location">
    <subcellularLocation>
        <location evidence="1">Nucleus</location>
    </subcellularLocation>
</comment>
<dbReference type="InterPro" id="IPR015300">
    <property type="entry name" value="DNA-bd_pseudobarrel_sf"/>
</dbReference>
<dbReference type="Pfam" id="PF02362">
    <property type="entry name" value="B3"/>
    <property type="match status" value="2"/>
</dbReference>
<feature type="domain" description="TF-B3" evidence="6">
    <location>
        <begin position="145"/>
        <end position="244"/>
    </location>
</feature>
<evidence type="ECO:0000313" key="8">
    <source>
        <dbReference type="Proteomes" id="UP000187406"/>
    </source>
</evidence>
<keyword evidence="2" id="KW-0805">Transcription regulation</keyword>
<proteinExistence type="predicted"/>
<keyword evidence="8" id="KW-1185">Reference proteome</keyword>
<dbReference type="GO" id="GO:0003677">
    <property type="term" value="F:DNA binding"/>
    <property type="evidence" value="ECO:0007669"/>
    <property type="project" value="UniProtKB-KW"/>
</dbReference>
<name>A0A1Q3CKL9_CEPFO</name>
<dbReference type="PANTHER" id="PTHR31920:SF135">
    <property type="entry name" value="B3 DOMAIN-CONTAINING PROTEIN OS03G0621600-RELATED"/>
    <property type="match status" value="1"/>
</dbReference>
<keyword evidence="4" id="KW-0804">Transcription</keyword>
<evidence type="ECO:0000256" key="1">
    <source>
        <dbReference type="ARBA" id="ARBA00004123"/>
    </source>
</evidence>
<evidence type="ECO:0000256" key="3">
    <source>
        <dbReference type="ARBA" id="ARBA00023125"/>
    </source>
</evidence>
<dbReference type="OrthoDB" id="1666376at2759"/>
<accession>A0A1Q3CKL9</accession>
<keyword evidence="3" id="KW-0238">DNA-binding</keyword>
<evidence type="ECO:0000256" key="5">
    <source>
        <dbReference type="ARBA" id="ARBA00023242"/>
    </source>
</evidence>
<dbReference type="SMART" id="SM01019">
    <property type="entry name" value="B3"/>
    <property type="match status" value="2"/>
</dbReference>
<comment type="caution">
    <text evidence="7">The sequence shown here is derived from an EMBL/GenBank/DDBJ whole genome shotgun (WGS) entry which is preliminary data.</text>
</comment>
<evidence type="ECO:0000313" key="7">
    <source>
        <dbReference type="EMBL" id="GAV80628.1"/>
    </source>
</evidence>
<sequence>MVKSSRRVSSSGNSYDFFKVYLPDFSSNLLEIPPAFVEHFNGIIPNEAMLKDHTGRLWHVRLEELDGAVIIGNGWQPFASEHSLEYGDFLIFEYDGISMFDVKIFGINGCKKEQALETYRMTTGSSGNSPLEEPKELVAYAKPDNPSFASHVDRQACSRIYIPKKVLKEYGIKLHPDMKLRDQDGKKWSVVVSFRDDGRIYLTVGWNDFRQKHKVRMGDKCIFEFVCTSGNICKEMKVQVVHKFCK</sequence>
<keyword evidence="5" id="KW-0539">Nucleus</keyword>
<gene>
    <name evidence="7" type="ORF">CFOL_v3_24088</name>
</gene>
<protein>
    <submittedName>
        <fullName evidence="7">B3 domain-containing protein</fullName>
    </submittedName>
</protein>
<evidence type="ECO:0000256" key="4">
    <source>
        <dbReference type="ARBA" id="ARBA00023163"/>
    </source>
</evidence>
<reference evidence="8" key="1">
    <citation type="submission" date="2016-04" db="EMBL/GenBank/DDBJ databases">
        <title>Cephalotus genome sequencing.</title>
        <authorList>
            <person name="Fukushima K."/>
            <person name="Hasebe M."/>
            <person name="Fang X."/>
        </authorList>
    </citation>
    <scope>NUCLEOTIDE SEQUENCE [LARGE SCALE GENOMIC DNA]</scope>
    <source>
        <strain evidence="8">cv. St1</strain>
    </source>
</reference>
<dbReference type="AlphaFoldDB" id="A0A1Q3CKL9"/>
<dbReference type="InterPro" id="IPR050655">
    <property type="entry name" value="Plant_B3_domain"/>
</dbReference>
<dbReference type="CDD" id="cd10017">
    <property type="entry name" value="B3_DNA"/>
    <property type="match status" value="2"/>
</dbReference>
<feature type="domain" description="TF-B3" evidence="6">
    <location>
        <begin position="15"/>
        <end position="108"/>
    </location>
</feature>
<dbReference type="GO" id="GO:0005634">
    <property type="term" value="C:nucleus"/>
    <property type="evidence" value="ECO:0007669"/>
    <property type="project" value="UniProtKB-SubCell"/>
</dbReference>
<evidence type="ECO:0000256" key="2">
    <source>
        <dbReference type="ARBA" id="ARBA00023015"/>
    </source>
</evidence>
<dbReference type="EMBL" id="BDDD01002221">
    <property type="protein sequence ID" value="GAV80628.1"/>
    <property type="molecule type" value="Genomic_DNA"/>
</dbReference>
<dbReference type="STRING" id="3775.A0A1Q3CKL9"/>
<dbReference type="FunCoup" id="A0A1Q3CKL9">
    <property type="interactions" value="68"/>
</dbReference>
<dbReference type="PROSITE" id="PS50863">
    <property type="entry name" value="B3"/>
    <property type="match status" value="2"/>
</dbReference>
<evidence type="ECO:0000259" key="6">
    <source>
        <dbReference type="PROSITE" id="PS50863"/>
    </source>
</evidence>
<dbReference type="InterPro" id="IPR003340">
    <property type="entry name" value="B3_DNA-bd"/>
</dbReference>
<dbReference type="PANTHER" id="PTHR31920">
    <property type="entry name" value="B3 DOMAIN-CONTAINING"/>
    <property type="match status" value="1"/>
</dbReference>